<organism evidence="4 5">
    <name type="scientific">Ancylostoma ceylanicum</name>
    <dbReference type="NCBI Taxonomy" id="53326"/>
    <lineage>
        <taxon>Eukaryota</taxon>
        <taxon>Metazoa</taxon>
        <taxon>Ecdysozoa</taxon>
        <taxon>Nematoda</taxon>
        <taxon>Chromadorea</taxon>
        <taxon>Rhabditida</taxon>
        <taxon>Rhabditina</taxon>
        <taxon>Rhabditomorpha</taxon>
        <taxon>Strongyloidea</taxon>
        <taxon>Ancylostomatidae</taxon>
        <taxon>Ancylostomatinae</taxon>
        <taxon>Ancylostoma</taxon>
    </lineage>
</organism>
<gene>
    <name evidence="4" type="ORF">ANCCEY_01735</name>
</gene>
<proteinExistence type="predicted"/>
<name>A0A0D6M6S7_9BILA</name>
<keyword evidence="2" id="KW-0067">ATP-binding</keyword>
<dbReference type="AlphaFoldDB" id="A0A0D6M6S7"/>
<feature type="domain" description="Serine-threonine/tyrosine-protein kinase catalytic" evidence="3">
    <location>
        <begin position="16"/>
        <end position="71"/>
    </location>
</feature>
<dbReference type="Gene3D" id="1.10.510.10">
    <property type="entry name" value="Transferase(Phosphotransferase) domain 1"/>
    <property type="match status" value="1"/>
</dbReference>
<reference evidence="4 5" key="1">
    <citation type="submission" date="2013-05" db="EMBL/GenBank/DDBJ databases">
        <title>Draft genome of the parasitic nematode Anyclostoma ceylanicum.</title>
        <authorList>
            <person name="Mitreva M."/>
        </authorList>
    </citation>
    <scope>NUCLEOTIDE SEQUENCE [LARGE SCALE GENOMIC DNA]</scope>
</reference>
<evidence type="ECO:0000256" key="2">
    <source>
        <dbReference type="ARBA" id="ARBA00022840"/>
    </source>
</evidence>
<dbReference type="InterPro" id="IPR011009">
    <property type="entry name" value="Kinase-like_dom_sf"/>
</dbReference>
<dbReference type="InterPro" id="IPR050198">
    <property type="entry name" value="Non-receptor_tyrosine_kinases"/>
</dbReference>
<dbReference type="InterPro" id="IPR001245">
    <property type="entry name" value="Ser-Thr/Tyr_kinase_cat_dom"/>
</dbReference>
<keyword evidence="1" id="KW-0547">Nucleotide-binding</keyword>
<dbReference type="EMBL" id="KE124798">
    <property type="protein sequence ID" value="EPB79208.1"/>
    <property type="molecule type" value="Genomic_DNA"/>
</dbReference>
<dbReference type="PANTHER" id="PTHR24418">
    <property type="entry name" value="TYROSINE-PROTEIN KINASE"/>
    <property type="match status" value="1"/>
</dbReference>
<accession>A0A0D6M6S7</accession>
<evidence type="ECO:0000313" key="4">
    <source>
        <dbReference type="EMBL" id="EPB79208.1"/>
    </source>
</evidence>
<dbReference type="Proteomes" id="UP000054495">
    <property type="component" value="Unassembled WGS sequence"/>
</dbReference>
<dbReference type="GO" id="GO:0005524">
    <property type="term" value="F:ATP binding"/>
    <property type="evidence" value="ECO:0007669"/>
    <property type="project" value="UniProtKB-KW"/>
</dbReference>
<keyword evidence="5" id="KW-1185">Reference proteome</keyword>
<evidence type="ECO:0000313" key="5">
    <source>
        <dbReference type="Proteomes" id="UP000054495"/>
    </source>
</evidence>
<dbReference type="GO" id="GO:0004672">
    <property type="term" value="F:protein kinase activity"/>
    <property type="evidence" value="ECO:0007669"/>
    <property type="project" value="InterPro"/>
</dbReference>
<evidence type="ECO:0000259" key="3">
    <source>
        <dbReference type="Pfam" id="PF07714"/>
    </source>
</evidence>
<dbReference type="Pfam" id="PF07714">
    <property type="entry name" value="PK_Tyr_Ser-Thr"/>
    <property type="match status" value="1"/>
</dbReference>
<protein>
    <recommendedName>
        <fullName evidence="3">Serine-threonine/tyrosine-protein kinase catalytic domain-containing protein</fullName>
    </recommendedName>
</protein>
<sequence>MQIYLIYTFSRISQLENSLIGSENVVKVADFGLARFMREDTHTAYADARFAIKWSAPEGPAFNTFSTKSDVDRQLEKSHLPSQRRSRRSDVVLVSAVRFQDTNNKVFHGLTGLSQNQHLDRVIHGLEWSLPNLHGSLRARPMAHSVSLTLPLNSYTKAPDGSLVVDKDDLRILTARERDITTDGLTRIPTAFRSAFKKRIPEGTTLDAAQFGKQSSKQCRTMCKL</sequence>
<dbReference type="SUPFAM" id="SSF56112">
    <property type="entry name" value="Protein kinase-like (PK-like)"/>
    <property type="match status" value="1"/>
</dbReference>
<evidence type="ECO:0000256" key="1">
    <source>
        <dbReference type="ARBA" id="ARBA00022741"/>
    </source>
</evidence>